<feature type="transmembrane region" description="Helical" evidence="2">
    <location>
        <begin position="129"/>
        <end position="150"/>
    </location>
</feature>
<dbReference type="AlphaFoldDB" id="A0ABD1KH41"/>
<proteinExistence type="predicted"/>
<feature type="signal peptide" evidence="3">
    <location>
        <begin position="1"/>
        <end position="25"/>
    </location>
</feature>
<organism evidence="4 5">
    <name type="scientific">Coilia grayii</name>
    <name type="common">Gray's grenadier anchovy</name>
    <dbReference type="NCBI Taxonomy" id="363190"/>
    <lineage>
        <taxon>Eukaryota</taxon>
        <taxon>Metazoa</taxon>
        <taxon>Chordata</taxon>
        <taxon>Craniata</taxon>
        <taxon>Vertebrata</taxon>
        <taxon>Euteleostomi</taxon>
        <taxon>Actinopterygii</taxon>
        <taxon>Neopterygii</taxon>
        <taxon>Teleostei</taxon>
        <taxon>Clupei</taxon>
        <taxon>Clupeiformes</taxon>
        <taxon>Clupeoidei</taxon>
        <taxon>Engraulidae</taxon>
        <taxon>Coilinae</taxon>
        <taxon>Coilia</taxon>
    </lineage>
</organism>
<feature type="compositionally biased region" description="Low complexity" evidence="1">
    <location>
        <begin position="71"/>
        <end position="84"/>
    </location>
</feature>
<dbReference type="Proteomes" id="UP001591681">
    <property type="component" value="Unassembled WGS sequence"/>
</dbReference>
<keyword evidence="2" id="KW-0812">Transmembrane</keyword>
<keyword evidence="3" id="KW-0732">Signal</keyword>
<feature type="chain" id="PRO_5044762485" evidence="3">
    <location>
        <begin position="26"/>
        <end position="305"/>
    </location>
</feature>
<sequence>MEKQQALCTCLLLLGVLVNIQCSGSSPVNNSDNSTTAKPRMDNTTLNIVPTHATVSNEFNPVHTDYSTISPSTTMASSSLSNTSPHSDEHSTTRGIQFSTTTLSGTTKTTHKLATTAVTPSQLSKSNKAGYVVLVIIIIVAVILVIVCCLKQNKRRRYSVDLRNKHEDAVIPLSTVEADAVFDTTPEKEMETFTAQESSVQETSPELPAPAAEAVVESEPDKGESVSGGEKNTEVENSGSQDPLTPEKSEKMELVDLNDGEPTASTKTSMESLEDQLNDNNSNNYRMRANGSAIIASDEEVVSAN</sequence>
<evidence type="ECO:0000256" key="2">
    <source>
        <dbReference type="SAM" id="Phobius"/>
    </source>
</evidence>
<reference evidence="4 5" key="1">
    <citation type="submission" date="2024-09" db="EMBL/GenBank/DDBJ databases">
        <title>A chromosome-level genome assembly of Gray's grenadier anchovy, Coilia grayii.</title>
        <authorList>
            <person name="Fu Z."/>
        </authorList>
    </citation>
    <scope>NUCLEOTIDE SEQUENCE [LARGE SCALE GENOMIC DNA]</scope>
    <source>
        <strain evidence="4">G4</strain>
        <tissue evidence="4">Muscle</tissue>
    </source>
</reference>
<evidence type="ECO:0000256" key="1">
    <source>
        <dbReference type="SAM" id="MobiDB-lite"/>
    </source>
</evidence>
<feature type="region of interest" description="Disordered" evidence="1">
    <location>
        <begin position="188"/>
        <end position="285"/>
    </location>
</feature>
<comment type="caution">
    <text evidence="4">The sequence shown here is derived from an EMBL/GenBank/DDBJ whole genome shotgun (WGS) entry which is preliminary data.</text>
</comment>
<feature type="compositionally biased region" description="Low complexity" evidence="1">
    <location>
        <begin position="204"/>
        <end position="217"/>
    </location>
</feature>
<accession>A0ABD1KH41</accession>
<keyword evidence="2" id="KW-1133">Transmembrane helix</keyword>
<gene>
    <name evidence="4" type="ORF">ACEWY4_007627</name>
</gene>
<evidence type="ECO:0000256" key="3">
    <source>
        <dbReference type="SAM" id="SignalP"/>
    </source>
</evidence>
<keyword evidence="2" id="KW-0472">Membrane</keyword>
<feature type="compositionally biased region" description="Basic and acidic residues" evidence="1">
    <location>
        <begin position="245"/>
        <end position="254"/>
    </location>
</feature>
<feature type="compositionally biased region" description="Polar residues" evidence="1">
    <location>
        <begin position="193"/>
        <end position="203"/>
    </location>
</feature>
<keyword evidence="5" id="KW-1185">Reference proteome</keyword>
<name>A0ABD1KH41_9TELE</name>
<dbReference type="EMBL" id="JBHFQA010000006">
    <property type="protein sequence ID" value="KAL2098420.1"/>
    <property type="molecule type" value="Genomic_DNA"/>
</dbReference>
<evidence type="ECO:0000313" key="4">
    <source>
        <dbReference type="EMBL" id="KAL2098420.1"/>
    </source>
</evidence>
<protein>
    <submittedName>
        <fullName evidence="4">Uncharacterized protein</fullName>
    </submittedName>
</protein>
<evidence type="ECO:0000313" key="5">
    <source>
        <dbReference type="Proteomes" id="UP001591681"/>
    </source>
</evidence>
<feature type="region of interest" description="Disordered" evidence="1">
    <location>
        <begin position="71"/>
        <end position="95"/>
    </location>
</feature>